<dbReference type="InterPro" id="IPR050271">
    <property type="entry name" value="UDP-glycosyltransferase"/>
</dbReference>
<organism evidence="5 6">
    <name type="scientific">Danaus chrysippus</name>
    <name type="common">African queen</name>
    <dbReference type="NCBI Taxonomy" id="151541"/>
    <lineage>
        <taxon>Eukaryota</taxon>
        <taxon>Metazoa</taxon>
        <taxon>Ecdysozoa</taxon>
        <taxon>Arthropoda</taxon>
        <taxon>Hexapoda</taxon>
        <taxon>Insecta</taxon>
        <taxon>Pterygota</taxon>
        <taxon>Neoptera</taxon>
        <taxon>Endopterygota</taxon>
        <taxon>Lepidoptera</taxon>
        <taxon>Glossata</taxon>
        <taxon>Ditrysia</taxon>
        <taxon>Papilionoidea</taxon>
        <taxon>Nymphalidae</taxon>
        <taxon>Danainae</taxon>
        <taxon>Danaini</taxon>
        <taxon>Danaina</taxon>
        <taxon>Danaus</taxon>
        <taxon>Anosia</taxon>
    </lineage>
</organism>
<comment type="caution">
    <text evidence="5">The sequence shown here is derived from an EMBL/GenBank/DDBJ whole genome shotgun (WGS) entry which is preliminary data.</text>
</comment>
<evidence type="ECO:0000313" key="6">
    <source>
        <dbReference type="Proteomes" id="UP000789524"/>
    </source>
</evidence>
<keyword evidence="2" id="KW-0328">Glycosyltransferase</keyword>
<dbReference type="EMBL" id="CAKASE010000061">
    <property type="protein sequence ID" value="CAG9568598.1"/>
    <property type="molecule type" value="Genomic_DNA"/>
</dbReference>
<comment type="similarity">
    <text evidence="1">Belongs to the UDP-glycosyltransferase family.</text>
</comment>
<name>A0A8J2QSU3_9NEOP</name>
<feature type="chain" id="PRO_5035170791" evidence="4">
    <location>
        <begin position="19"/>
        <end position="736"/>
    </location>
</feature>
<feature type="signal peptide" evidence="4">
    <location>
        <begin position="1"/>
        <end position="18"/>
    </location>
</feature>
<dbReference type="FunFam" id="3.40.50.2000:FF:000050">
    <property type="entry name" value="UDP-glucuronosyltransferase"/>
    <property type="match status" value="1"/>
</dbReference>
<dbReference type="OrthoDB" id="5835829at2759"/>
<dbReference type="InterPro" id="IPR002213">
    <property type="entry name" value="UDP_glucos_trans"/>
</dbReference>
<dbReference type="InterPro" id="IPR035595">
    <property type="entry name" value="UDP_glycos_trans_CS"/>
</dbReference>
<dbReference type="Proteomes" id="UP000789524">
    <property type="component" value="Unassembled WGS sequence"/>
</dbReference>
<keyword evidence="3" id="KW-0808">Transferase</keyword>
<evidence type="ECO:0000256" key="4">
    <source>
        <dbReference type="SAM" id="SignalP"/>
    </source>
</evidence>
<dbReference type="AlphaFoldDB" id="A0A8J2QSU3"/>
<dbReference type="SUPFAM" id="SSF53756">
    <property type="entry name" value="UDP-Glycosyltransferase/glycogen phosphorylase"/>
    <property type="match status" value="1"/>
</dbReference>
<sequence>MLKLVILSIVCSLGFIKSAKILAVFPTPSYSHQIVFRPLIQELVRQGHQVTFITTDPIYSKGSAPNNLTEIDIHDQSYQLWRKNFVTAASVSYNGMAHRLSVAFEMLSQVFELLVNTKEVAEIIQKKKGNFDLLLLEACARQTLAFSHIFKVPVIQISSLPGMSFNYQMVGSSTHPFLYPSFLQEKLYNLTKWEKLQQFFYNYVVSEKVLIESETKENLLLEKLFGSDIPPLYELANNVDLLFLNVHPVWIDNQPVPPNVVFIGGIHKQPPEKIPTDLKHYLDSSSEGVIYMSFGTNVLPSALPPERIKIITNVFSDLPYKILWRWDNDKAPKHSKNVLISKWFPQSDLLGHPNIKLFITQGGLQSTDEALTAGVPLVVIPMLGDQWYNAEQYQYHGIGRKLLIEDLNEKSFKETIMTVINNSSYRENVIRLRKIMRDETQTPLEKAVWWTEYVIRHKGAAHLRARGAHMNMNYEDEASKHRMRKFNQDLKPITLSKKNHKYHIESSKNFNCDEFSSYAINCTIDAAFIYNSTRMSPPSPTKINDWCRAIKHLTNCAIDWNTDCKDVTDSHFNEESIKGHIHVVNNICDDEWFLIRYEELEVCIEAASQPWEFCYLTFKNSVEEQKNITQEWTHYEIHFRLCCARARFRRCTLETLFTLPPECSHSHAVTLQKFSVVVSEGSVYQDCDHNMMYENCPGGDPRPSSAMLRRLMSAEILSSASVRQYGSSITALFAFK</sequence>
<keyword evidence="6" id="KW-1185">Reference proteome</keyword>
<accession>A0A8J2QSU3</accession>
<evidence type="ECO:0000313" key="5">
    <source>
        <dbReference type="EMBL" id="CAG9568598.1"/>
    </source>
</evidence>
<dbReference type="PROSITE" id="PS00375">
    <property type="entry name" value="UDPGT"/>
    <property type="match status" value="1"/>
</dbReference>
<evidence type="ECO:0000256" key="3">
    <source>
        <dbReference type="ARBA" id="ARBA00022679"/>
    </source>
</evidence>
<proteinExistence type="inferred from homology"/>
<evidence type="ECO:0000256" key="1">
    <source>
        <dbReference type="ARBA" id="ARBA00009995"/>
    </source>
</evidence>
<keyword evidence="4" id="KW-0732">Signal</keyword>
<dbReference type="CDD" id="cd03784">
    <property type="entry name" value="GT1_Gtf-like"/>
    <property type="match status" value="1"/>
</dbReference>
<evidence type="ECO:0000256" key="2">
    <source>
        <dbReference type="ARBA" id="ARBA00022676"/>
    </source>
</evidence>
<dbReference type="PANTHER" id="PTHR48043">
    <property type="entry name" value="EG:EG0003.4 PROTEIN-RELATED"/>
    <property type="match status" value="1"/>
</dbReference>
<protein>
    <submittedName>
        <fullName evidence="5">(African queen) hypothetical protein</fullName>
    </submittedName>
</protein>
<dbReference type="Pfam" id="PF00201">
    <property type="entry name" value="UDPGT"/>
    <property type="match status" value="1"/>
</dbReference>
<dbReference type="Gene3D" id="3.40.50.2000">
    <property type="entry name" value="Glycogen Phosphorylase B"/>
    <property type="match status" value="2"/>
</dbReference>
<dbReference type="PANTHER" id="PTHR48043:SF159">
    <property type="entry name" value="EG:EG0003.4 PROTEIN-RELATED"/>
    <property type="match status" value="1"/>
</dbReference>
<dbReference type="GO" id="GO:0008194">
    <property type="term" value="F:UDP-glycosyltransferase activity"/>
    <property type="evidence" value="ECO:0007669"/>
    <property type="project" value="InterPro"/>
</dbReference>
<gene>
    <name evidence="5" type="ORF">DCHRY22_LOCUS8463</name>
</gene>
<reference evidence="5" key="1">
    <citation type="submission" date="2021-09" db="EMBL/GenBank/DDBJ databases">
        <authorList>
            <person name="Martin H S."/>
        </authorList>
    </citation>
    <scope>NUCLEOTIDE SEQUENCE</scope>
</reference>